<protein>
    <recommendedName>
        <fullName evidence="6">Reticulon-like protein</fullName>
    </recommendedName>
</protein>
<evidence type="ECO:0000256" key="6">
    <source>
        <dbReference type="RuleBase" id="RU363132"/>
    </source>
</evidence>
<feature type="transmembrane region" description="Helical" evidence="6">
    <location>
        <begin position="89"/>
        <end position="114"/>
    </location>
</feature>
<dbReference type="OrthoDB" id="567788at2759"/>
<comment type="subcellular location">
    <subcellularLocation>
        <location evidence="1 6">Endoplasmic reticulum membrane</location>
        <topology evidence="1 6">Multi-pass membrane protein</topology>
    </subcellularLocation>
</comment>
<organism evidence="9 10">
    <name type="scientific">Dissophora globulifera</name>
    <dbReference type="NCBI Taxonomy" id="979702"/>
    <lineage>
        <taxon>Eukaryota</taxon>
        <taxon>Fungi</taxon>
        <taxon>Fungi incertae sedis</taxon>
        <taxon>Mucoromycota</taxon>
        <taxon>Mortierellomycotina</taxon>
        <taxon>Mortierellomycetes</taxon>
        <taxon>Mortierellales</taxon>
        <taxon>Mortierellaceae</taxon>
        <taxon>Dissophora</taxon>
    </lineage>
</organism>
<sequence>MDQDHTDYLKVDHPVTQAADTIASVTEAEPRERSSSDSPKSGLESKTQDHSAYMSPRMRSILLWEKPAVSAAHLGASLTVVLLCRWVSLLNLVCGLAVLGISGAFVYVNGLLVFNRITNKSAVRPLEKYYARSAEFVHVEADTLHRRVDYVTDGLNVVLTELAKVVLIEDNKRSLKFIGIFYAIWTLRSWFATTTLLSMILVSLFAAPRIYLDNQAVIDAQVAKTNDLVQAHVGKGRQMAQEQWTSVYSKAEQFAADKGILKKSDKKTE</sequence>
<evidence type="ECO:0000313" key="9">
    <source>
        <dbReference type="EMBL" id="KAG0322870.1"/>
    </source>
</evidence>
<dbReference type="GO" id="GO:0009617">
    <property type="term" value="P:response to bacterium"/>
    <property type="evidence" value="ECO:0007669"/>
    <property type="project" value="InterPro"/>
</dbReference>
<feature type="region of interest" description="Disordered" evidence="7">
    <location>
        <begin position="1"/>
        <end position="52"/>
    </location>
</feature>
<dbReference type="GO" id="GO:0005789">
    <property type="term" value="C:endoplasmic reticulum membrane"/>
    <property type="evidence" value="ECO:0007669"/>
    <property type="project" value="UniProtKB-SubCell"/>
</dbReference>
<reference evidence="9" key="1">
    <citation type="journal article" date="2020" name="Fungal Divers.">
        <title>Resolving the Mortierellaceae phylogeny through synthesis of multi-gene phylogenetics and phylogenomics.</title>
        <authorList>
            <person name="Vandepol N."/>
            <person name="Liber J."/>
            <person name="Desiro A."/>
            <person name="Na H."/>
            <person name="Kennedy M."/>
            <person name="Barry K."/>
            <person name="Grigoriev I.V."/>
            <person name="Miller A.N."/>
            <person name="O'Donnell K."/>
            <person name="Stajich J.E."/>
            <person name="Bonito G."/>
        </authorList>
    </citation>
    <scope>NUCLEOTIDE SEQUENCE</scope>
    <source>
        <strain evidence="9">REB-010B</strain>
    </source>
</reference>
<dbReference type="PANTHER" id="PTHR10994:SF193">
    <property type="entry name" value="RETICULON-LIKE PROTEIN"/>
    <property type="match status" value="1"/>
</dbReference>
<keyword evidence="10" id="KW-1185">Reference proteome</keyword>
<proteinExistence type="predicted"/>
<evidence type="ECO:0000313" key="10">
    <source>
        <dbReference type="Proteomes" id="UP000738325"/>
    </source>
</evidence>
<feature type="domain" description="Reticulon" evidence="8">
    <location>
        <begin position="58"/>
        <end position="269"/>
    </location>
</feature>
<dbReference type="PROSITE" id="PS50845">
    <property type="entry name" value="RETICULON"/>
    <property type="match status" value="1"/>
</dbReference>
<keyword evidence="4 6" id="KW-1133">Transmembrane helix</keyword>
<feature type="compositionally biased region" description="Basic and acidic residues" evidence="7">
    <location>
        <begin position="1"/>
        <end position="13"/>
    </location>
</feature>
<keyword evidence="3 6" id="KW-0256">Endoplasmic reticulum</keyword>
<keyword evidence="5 6" id="KW-0472">Membrane</keyword>
<dbReference type="PANTHER" id="PTHR10994">
    <property type="entry name" value="RETICULON"/>
    <property type="match status" value="1"/>
</dbReference>
<evidence type="ECO:0000259" key="8">
    <source>
        <dbReference type="PROSITE" id="PS50845"/>
    </source>
</evidence>
<dbReference type="Pfam" id="PF02453">
    <property type="entry name" value="Reticulon"/>
    <property type="match status" value="1"/>
</dbReference>
<dbReference type="InterPro" id="IPR003388">
    <property type="entry name" value="Reticulon"/>
</dbReference>
<evidence type="ECO:0000256" key="1">
    <source>
        <dbReference type="ARBA" id="ARBA00004477"/>
    </source>
</evidence>
<evidence type="ECO:0000256" key="2">
    <source>
        <dbReference type="ARBA" id="ARBA00022692"/>
    </source>
</evidence>
<name>A0A9P6RP13_9FUNG</name>
<evidence type="ECO:0000256" key="4">
    <source>
        <dbReference type="ARBA" id="ARBA00022989"/>
    </source>
</evidence>
<dbReference type="AlphaFoldDB" id="A0A9P6RP13"/>
<dbReference type="EMBL" id="JAAAIP010000200">
    <property type="protein sequence ID" value="KAG0322870.1"/>
    <property type="molecule type" value="Genomic_DNA"/>
</dbReference>
<keyword evidence="2 6" id="KW-0812">Transmembrane</keyword>
<gene>
    <name evidence="9" type="primary">RTN4</name>
    <name evidence="9" type="ORF">BGZ99_003121</name>
</gene>
<feature type="transmembrane region" description="Helical" evidence="6">
    <location>
        <begin position="180"/>
        <end position="206"/>
    </location>
</feature>
<evidence type="ECO:0000256" key="7">
    <source>
        <dbReference type="SAM" id="MobiDB-lite"/>
    </source>
</evidence>
<accession>A0A9P6RP13</accession>
<dbReference type="InterPro" id="IPR045064">
    <property type="entry name" value="Reticulon-like"/>
</dbReference>
<comment type="caution">
    <text evidence="9">The sequence shown here is derived from an EMBL/GenBank/DDBJ whole genome shotgun (WGS) entry which is preliminary data.</text>
</comment>
<evidence type="ECO:0000256" key="3">
    <source>
        <dbReference type="ARBA" id="ARBA00022824"/>
    </source>
</evidence>
<evidence type="ECO:0000256" key="5">
    <source>
        <dbReference type="ARBA" id="ARBA00023136"/>
    </source>
</evidence>
<dbReference type="Proteomes" id="UP000738325">
    <property type="component" value="Unassembled WGS sequence"/>
</dbReference>